<protein>
    <submittedName>
        <fullName evidence="3">Pimeloyl-ACP methyl ester carboxylesterase</fullName>
    </submittedName>
</protein>
<comment type="caution">
    <text evidence="3">The sequence shown here is derived from an EMBL/GenBank/DDBJ whole genome shotgun (WGS) entry which is preliminary data.</text>
</comment>
<dbReference type="GO" id="GO:0016020">
    <property type="term" value="C:membrane"/>
    <property type="evidence" value="ECO:0007669"/>
    <property type="project" value="TreeGrafter"/>
</dbReference>
<dbReference type="InterPro" id="IPR000639">
    <property type="entry name" value="Epox_hydrolase-like"/>
</dbReference>
<dbReference type="PANTHER" id="PTHR43798">
    <property type="entry name" value="MONOACYLGLYCEROL LIPASE"/>
    <property type="match status" value="1"/>
</dbReference>
<dbReference type="PROSITE" id="PS51318">
    <property type="entry name" value="TAT"/>
    <property type="match status" value="1"/>
</dbReference>
<reference evidence="3 4" key="1">
    <citation type="submission" date="2020-08" db="EMBL/GenBank/DDBJ databases">
        <title>Sequencing the genomes of 1000 actinobacteria strains.</title>
        <authorList>
            <person name="Klenk H.-P."/>
        </authorList>
    </citation>
    <scope>NUCLEOTIDE SEQUENCE [LARGE SCALE GENOMIC DNA]</scope>
    <source>
        <strain evidence="3 4">DSM 44230</strain>
    </source>
</reference>
<proteinExistence type="predicted"/>
<dbReference type="Gene3D" id="3.40.50.1820">
    <property type="entry name" value="alpha/beta hydrolase"/>
    <property type="match status" value="1"/>
</dbReference>
<dbReference type="SUPFAM" id="SSF53474">
    <property type="entry name" value="alpha/beta-Hydrolases"/>
    <property type="match status" value="1"/>
</dbReference>
<dbReference type="EMBL" id="JACHMH010000001">
    <property type="protein sequence ID" value="MBB4679705.1"/>
    <property type="molecule type" value="Genomic_DNA"/>
</dbReference>
<organism evidence="3 4">
    <name type="scientific">Crossiella cryophila</name>
    <dbReference type="NCBI Taxonomy" id="43355"/>
    <lineage>
        <taxon>Bacteria</taxon>
        <taxon>Bacillati</taxon>
        <taxon>Actinomycetota</taxon>
        <taxon>Actinomycetes</taxon>
        <taxon>Pseudonocardiales</taxon>
        <taxon>Pseudonocardiaceae</taxon>
        <taxon>Crossiella</taxon>
    </lineage>
</organism>
<dbReference type="InterPro" id="IPR006311">
    <property type="entry name" value="TAT_signal"/>
</dbReference>
<dbReference type="Proteomes" id="UP000533598">
    <property type="component" value="Unassembled WGS sequence"/>
</dbReference>
<dbReference type="InterPro" id="IPR000073">
    <property type="entry name" value="AB_hydrolase_1"/>
</dbReference>
<dbReference type="RefSeq" id="WP_185005420.1">
    <property type="nucleotide sequence ID" value="NZ_BAAAUI010000001.1"/>
</dbReference>
<evidence type="ECO:0000256" key="1">
    <source>
        <dbReference type="SAM" id="MobiDB-lite"/>
    </source>
</evidence>
<sequence length="364" mass="40236">MLTRRTFTKLITTGAATATLTGVSTAAAKAQTEPRTGMARDEAPAQDKPSASDRPSTSGAPGWRSLGPIRQVRTELLDIAYHESGPATGPVVLLGYGWPYSPLAYAEVAPALARRGYRVLIPYLRGQGTTRFRSPNTMRSGQQAALGSDWIAFMDALKIPKAIFGGYDWGGRGLCVAAALWPERCLGLVSVNNYLVQNLSLARMPLAPSIESAQWYFYYFLTERGRNGLTTNTKELTRVVWQRNSPTWRFTEQDLDQAVSIFQNPDYVDIVLHNYRHRLLTEPGDPRYDDLESKLLTQPRITVPTVTLDGLDDGNFPPTNGTPSAKFFTGPRVHHQVPGAGHNLPQERPKAFLNAVLEVTRLRP</sequence>
<feature type="region of interest" description="Disordered" evidence="1">
    <location>
        <begin position="23"/>
        <end position="66"/>
    </location>
</feature>
<keyword evidence="4" id="KW-1185">Reference proteome</keyword>
<evidence type="ECO:0000313" key="3">
    <source>
        <dbReference type="EMBL" id="MBB4679705.1"/>
    </source>
</evidence>
<accession>A0A7W7CEH9</accession>
<feature type="domain" description="AB hydrolase-1" evidence="2">
    <location>
        <begin position="90"/>
        <end position="344"/>
    </location>
</feature>
<dbReference type="InterPro" id="IPR050266">
    <property type="entry name" value="AB_hydrolase_sf"/>
</dbReference>
<evidence type="ECO:0000313" key="4">
    <source>
        <dbReference type="Proteomes" id="UP000533598"/>
    </source>
</evidence>
<dbReference type="InterPro" id="IPR029058">
    <property type="entry name" value="AB_hydrolase_fold"/>
</dbReference>
<dbReference type="Pfam" id="PF00561">
    <property type="entry name" value="Abhydrolase_1"/>
    <property type="match status" value="1"/>
</dbReference>
<dbReference type="AlphaFoldDB" id="A0A7W7CEH9"/>
<dbReference type="PANTHER" id="PTHR43798:SF33">
    <property type="entry name" value="HYDROLASE, PUTATIVE (AFU_ORTHOLOGUE AFUA_2G14860)-RELATED"/>
    <property type="match status" value="1"/>
</dbReference>
<gene>
    <name evidence="3" type="ORF">HNR67_005823</name>
</gene>
<dbReference type="GO" id="GO:0003824">
    <property type="term" value="F:catalytic activity"/>
    <property type="evidence" value="ECO:0007669"/>
    <property type="project" value="InterPro"/>
</dbReference>
<evidence type="ECO:0000259" key="2">
    <source>
        <dbReference type="Pfam" id="PF00561"/>
    </source>
</evidence>
<name>A0A7W7CEH9_9PSEU</name>
<dbReference type="PRINTS" id="PR00412">
    <property type="entry name" value="EPOXHYDRLASE"/>
</dbReference>